<evidence type="ECO:0000313" key="8">
    <source>
        <dbReference type="EMBL" id="KAH7291016.1"/>
    </source>
</evidence>
<dbReference type="AlphaFoldDB" id="A0A8T2R3X2"/>
<evidence type="ECO:0000256" key="5">
    <source>
        <dbReference type="SAM" id="Coils"/>
    </source>
</evidence>
<organism evidence="8 9">
    <name type="scientific">Ceratopteris richardii</name>
    <name type="common">Triangle waterfern</name>
    <dbReference type="NCBI Taxonomy" id="49495"/>
    <lineage>
        <taxon>Eukaryota</taxon>
        <taxon>Viridiplantae</taxon>
        <taxon>Streptophyta</taxon>
        <taxon>Embryophyta</taxon>
        <taxon>Tracheophyta</taxon>
        <taxon>Polypodiopsida</taxon>
        <taxon>Polypodiidae</taxon>
        <taxon>Polypodiales</taxon>
        <taxon>Pteridineae</taxon>
        <taxon>Pteridaceae</taxon>
        <taxon>Parkerioideae</taxon>
        <taxon>Ceratopteris</taxon>
    </lineage>
</organism>
<evidence type="ECO:0000256" key="3">
    <source>
        <dbReference type="ARBA" id="ARBA00022989"/>
    </source>
</evidence>
<evidence type="ECO:0000256" key="2">
    <source>
        <dbReference type="ARBA" id="ARBA00022692"/>
    </source>
</evidence>
<feature type="coiled-coil region" evidence="5">
    <location>
        <begin position="531"/>
        <end position="622"/>
    </location>
</feature>
<gene>
    <name evidence="8" type="ORF">KP509_30G073300</name>
</gene>
<evidence type="ECO:0000256" key="4">
    <source>
        <dbReference type="ARBA" id="ARBA00023136"/>
    </source>
</evidence>
<feature type="coiled-coil region" evidence="5">
    <location>
        <begin position="942"/>
        <end position="969"/>
    </location>
</feature>
<name>A0A8T2R3X2_CERRI</name>
<dbReference type="EMBL" id="CM035435">
    <property type="protein sequence ID" value="KAH7291016.1"/>
    <property type="molecule type" value="Genomic_DNA"/>
</dbReference>
<evidence type="ECO:0000313" key="9">
    <source>
        <dbReference type="Proteomes" id="UP000825935"/>
    </source>
</evidence>
<evidence type="ECO:0000256" key="6">
    <source>
        <dbReference type="SAM" id="MobiDB-lite"/>
    </source>
</evidence>
<dbReference type="PANTHER" id="PTHR31448:SF3">
    <property type="entry name" value="MYOSIN-BINDING PROTEIN 2"/>
    <property type="match status" value="1"/>
</dbReference>
<accession>A0A8T2R3X2</accession>
<keyword evidence="3" id="KW-1133">Transmembrane helix</keyword>
<feature type="region of interest" description="Disordered" evidence="6">
    <location>
        <begin position="191"/>
        <end position="213"/>
    </location>
</feature>
<sequence>MLLEDNDECSSGAPYQDAVASLIHGAYELESKSPKHSDLECAKFTANVDEAFTTSNAEKHQHPSTIFSDDVQHYMETPYQEIVASDYSQPSLHRDQKLQLECSKNSAVECVESATGSADCLITNNEQKHEHPYVLLANDDENYFKAPCQDSMASDCLLPLLDGVQELESELPKQSDLQCFELFAEASDSLTSKNNQISEESVHDESSKNRKNSYPELSSISCAVQFTDTHLEGSSIEQDIYTSPNAESSKLYHSCEEIVDDGESNCNCPTTDDALSHVTCSNIQHARETDVPLEASSLGKEGGNTSLADPLVAKPDEVAEVPNSNFYKSLTVDALSLGLPSMGTQKEATGSQETLIQLHTGPCTSDPKKLWVKDLNLMKRTHDETLDRSDLWSNNVLSVQDFDLSKMHQQPDLLQRSHGICCVQTEAKDEALTSGVSFIQKRSTNGASIGLDTTSNFSSEMHDRAIVHLRTNLEERNMKNKAIFATENTRVQQAYIRGDKGTLDLISPAFEEEDEEFQIDEEDAVSLRNALLAEKKMLALLETELENERNAAAIATSEAMAMISRLQEEKSTMQLEAAQLQRMAEEKADYDEQAITLLKDLLIKRETEKHALEKELELYREKLMLEKTSIVDKNKDLLVVPFTRSTSERKIVDKNKDLLVVPFTRSTSERKINEVGAAFLLDEENHRQEVVPLVDEVCNSEKTFQKKQSTVHEENAVQPGESTESRRPQNCFVKDVVDTDDEEGSSCCFSRQISGQHHSHHELEVMSESIFTADDDGETRFILERLRVIEEELRELRKLDGERAQWKSSDAEYLNGCSSDRAGPGHIREAEAGLDSGESGHGIVLQLPLHDVYEVQCAPSQERIEIPEETRHPPKDALYHSLAPAMDPQNSGSMTSTIKSFLAGESPCDNTSISMHPHTYFDDPNAQRLKLTEGEQNLTHIIEQLVARLKVIETNRQLLEKILEFLRHRDSELKLLQMIAQELQELRMLRFGSTWSSVQPPSLSAFELLPDFKEEEVLQ</sequence>
<proteinExistence type="predicted"/>
<feature type="region of interest" description="Disordered" evidence="6">
    <location>
        <begin position="705"/>
        <end position="728"/>
    </location>
</feature>
<evidence type="ECO:0000259" key="7">
    <source>
        <dbReference type="PROSITE" id="PS51775"/>
    </source>
</evidence>
<keyword evidence="9" id="KW-1185">Reference proteome</keyword>
<dbReference type="Proteomes" id="UP000825935">
    <property type="component" value="Chromosome 30"/>
</dbReference>
<dbReference type="OrthoDB" id="1933744at2759"/>
<comment type="subcellular location">
    <subcellularLocation>
        <location evidence="1">Membrane</location>
        <topology evidence="1">Single-pass membrane protein</topology>
    </subcellularLocation>
</comment>
<dbReference type="Pfam" id="PF04576">
    <property type="entry name" value="Zein-binding"/>
    <property type="match status" value="1"/>
</dbReference>
<evidence type="ECO:0000256" key="1">
    <source>
        <dbReference type="ARBA" id="ARBA00004167"/>
    </source>
</evidence>
<dbReference type="InterPro" id="IPR039306">
    <property type="entry name" value="MYOB"/>
</dbReference>
<dbReference type="PROSITE" id="PS51775">
    <property type="entry name" value="GTD_BINDING"/>
    <property type="match status" value="1"/>
</dbReference>
<dbReference type="PANTHER" id="PTHR31448">
    <property type="entry name" value="MYOSIN-BINDING PROTEIN 2"/>
    <property type="match status" value="1"/>
</dbReference>
<feature type="domain" description="GTD-binding" evidence="7">
    <location>
        <begin position="522"/>
        <end position="620"/>
    </location>
</feature>
<keyword evidence="4" id="KW-0472">Membrane</keyword>
<dbReference type="InterPro" id="IPR007656">
    <property type="entry name" value="GTD-bd"/>
</dbReference>
<protein>
    <recommendedName>
        <fullName evidence="7">GTD-binding domain-containing protein</fullName>
    </recommendedName>
</protein>
<dbReference type="GO" id="GO:0016020">
    <property type="term" value="C:membrane"/>
    <property type="evidence" value="ECO:0007669"/>
    <property type="project" value="UniProtKB-SubCell"/>
</dbReference>
<reference evidence="8" key="1">
    <citation type="submission" date="2021-08" db="EMBL/GenBank/DDBJ databases">
        <title>WGS assembly of Ceratopteris richardii.</title>
        <authorList>
            <person name="Marchant D.B."/>
            <person name="Chen G."/>
            <person name="Jenkins J."/>
            <person name="Shu S."/>
            <person name="Leebens-Mack J."/>
            <person name="Grimwood J."/>
            <person name="Schmutz J."/>
            <person name="Soltis P."/>
            <person name="Soltis D."/>
            <person name="Chen Z.-H."/>
        </authorList>
    </citation>
    <scope>NUCLEOTIDE SEQUENCE</scope>
    <source>
        <strain evidence="8">Whitten #5841</strain>
        <tissue evidence="8">Leaf</tissue>
    </source>
</reference>
<keyword evidence="5" id="KW-0175">Coiled coil</keyword>
<dbReference type="GO" id="GO:0080115">
    <property type="term" value="F:myosin XI tail binding"/>
    <property type="evidence" value="ECO:0007669"/>
    <property type="project" value="UniProtKB-ARBA"/>
</dbReference>
<comment type="caution">
    <text evidence="8">The sequence shown here is derived from an EMBL/GenBank/DDBJ whole genome shotgun (WGS) entry which is preliminary data.</text>
</comment>
<keyword evidence="2" id="KW-0812">Transmembrane</keyword>